<dbReference type="Proteomes" id="UP000639338">
    <property type="component" value="Unassembled WGS sequence"/>
</dbReference>
<sequence length="105" mass="12364">MIRNARVDDVCKVLRRGERVWCKIVYLDYNDNEIGLSMKLVDQRNGTDLDPRGVNYHRYEDEMVEMDNITTGFSNFIEDVSKFGNVNNEDFIKMLMLRAAKQRIP</sequence>
<dbReference type="InterPro" id="IPR012340">
    <property type="entry name" value="NA-bd_OB-fold"/>
</dbReference>
<accession>A0A834XR44</accession>
<comment type="caution">
    <text evidence="1">The sequence shown here is derived from an EMBL/GenBank/DDBJ whole genome shotgun (WGS) entry which is preliminary data.</text>
</comment>
<organism evidence="1 2">
    <name type="scientific">Aphidius gifuensis</name>
    <name type="common">Parasitoid wasp</name>
    <dbReference type="NCBI Taxonomy" id="684658"/>
    <lineage>
        <taxon>Eukaryota</taxon>
        <taxon>Metazoa</taxon>
        <taxon>Ecdysozoa</taxon>
        <taxon>Arthropoda</taxon>
        <taxon>Hexapoda</taxon>
        <taxon>Insecta</taxon>
        <taxon>Pterygota</taxon>
        <taxon>Neoptera</taxon>
        <taxon>Endopterygota</taxon>
        <taxon>Hymenoptera</taxon>
        <taxon>Apocrita</taxon>
        <taxon>Ichneumonoidea</taxon>
        <taxon>Braconidae</taxon>
        <taxon>Aphidiinae</taxon>
        <taxon>Aphidius</taxon>
    </lineage>
</organism>
<name>A0A834XR44_APHGI</name>
<reference evidence="1 2" key="1">
    <citation type="submission" date="2020-08" db="EMBL/GenBank/DDBJ databases">
        <title>Aphidius gifuensis genome sequencing and assembly.</title>
        <authorList>
            <person name="Du Z."/>
        </authorList>
    </citation>
    <scope>NUCLEOTIDE SEQUENCE [LARGE SCALE GENOMIC DNA]</scope>
    <source>
        <strain evidence="1">YNYX2018</strain>
        <tissue evidence="1">Adults</tissue>
    </source>
</reference>
<dbReference type="PANTHER" id="PTHR15838">
    <property type="entry name" value="NUCLEOLAR PROTEIN OF 40 KDA"/>
    <property type="match status" value="1"/>
</dbReference>
<dbReference type="Gene3D" id="2.40.50.140">
    <property type="entry name" value="Nucleic acid-binding proteins"/>
    <property type="match status" value="1"/>
</dbReference>
<dbReference type="PANTHER" id="PTHR15838:SF1">
    <property type="entry name" value="ZINC FINGER CCHC DOMAIN-CONTAINING PROTEIN 17"/>
    <property type="match status" value="1"/>
</dbReference>
<proteinExistence type="predicted"/>
<gene>
    <name evidence="1" type="ORF">HCN44_010704</name>
</gene>
<dbReference type="GO" id="GO:0003723">
    <property type="term" value="F:RNA binding"/>
    <property type="evidence" value="ECO:0007669"/>
    <property type="project" value="TreeGrafter"/>
</dbReference>
<protein>
    <submittedName>
        <fullName evidence="1">Uncharacterized protein</fullName>
    </submittedName>
</protein>
<dbReference type="AlphaFoldDB" id="A0A834XR44"/>
<dbReference type="GO" id="GO:0043489">
    <property type="term" value="P:RNA stabilization"/>
    <property type="evidence" value="ECO:0007669"/>
    <property type="project" value="TreeGrafter"/>
</dbReference>
<evidence type="ECO:0000313" key="2">
    <source>
        <dbReference type="Proteomes" id="UP000639338"/>
    </source>
</evidence>
<dbReference type="OrthoDB" id="1918363at2759"/>
<evidence type="ECO:0000313" key="1">
    <source>
        <dbReference type="EMBL" id="KAF7991903.1"/>
    </source>
</evidence>
<dbReference type="EMBL" id="JACMRX010000004">
    <property type="protein sequence ID" value="KAF7991903.1"/>
    <property type="molecule type" value="Genomic_DNA"/>
</dbReference>
<keyword evidence="2" id="KW-1185">Reference proteome</keyword>